<sequence length="545" mass="62079">MPRVQERSELADFMNNSLIDDITGSLPQGVDEKVILSRCSILTTNNSFSALVPGWEGIPTAIGINVVVAAAFLILIAILRRRSIVKDKHYINAPKTHLNTDFLQFIYDNKKSSEDIYYTDKQINRKHPKAYLPIILHTNDALIGDKVRRDDDNTEDPSTIKLFNTTIGGTSNLKPNKSKGNKATEVIAGGVVPTRLKQHGLPHGLSSLESGNLPALTPASLPTLSPIEPIEPVVVHRKPTKKAETPVSEEEHELSLLKAVLKGDDTDSVKSLSIKPSKHIHHQKADDSAKTLKEWIIKYMYIKDKDILQKRGVDALQYVLFQRYLIYFMACMTIICLVIILPLNLYGKRLDQLDEVGYKKTTLLNIKPNSKFIWIHALMTLLIVAMGIYLMESFSTIISSREINIDRKILMIENIPESKRDTQSVDDFLSKQFPNISVRRITFVYDIEEILSLMKKLLTTIEAKRYCLYYERTYGQKCEVRPYILGNILGFMGCCFWFPKVDALEFYTQEKVILEEDINKELDNTVSRPQRIVFIVFDRKSDAKK</sequence>
<dbReference type="GO" id="GO:0005886">
    <property type="term" value="C:plasma membrane"/>
    <property type="evidence" value="ECO:0007669"/>
    <property type="project" value="TreeGrafter"/>
</dbReference>
<evidence type="ECO:0000313" key="5">
    <source>
        <dbReference type="Proteomes" id="UP000759131"/>
    </source>
</evidence>
<name>A0A7R9LJC3_9ACAR</name>
<dbReference type="GO" id="GO:0005227">
    <property type="term" value="F:calcium-activated cation channel activity"/>
    <property type="evidence" value="ECO:0007669"/>
    <property type="project" value="InterPro"/>
</dbReference>
<feature type="domain" description="CSC1/OSCA1-like cytosolic" evidence="3">
    <location>
        <begin position="409"/>
        <end position="544"/>
    </location>
</feature>
<dbReference type="InterPro" id="IPR027815">
    <property type="entry name" value="CSC1/OSCA1-like_cyt"/>
</dbReference>
<feature type="transmembrane region" description="Helical" evidence="1">
    <location>
        <begin position="324"/>
        <end position="346"/>
    </location>
</feature>
<keyword evidence="5" id="KW-1185">Reference proteome</keyword>
<feature type="non-terminal residue" evidence="4">
    <location>
        <position position="1"/>
    </location>
</feature>
<evidence type="ECO:0000259" key="3">
    <source>
        <dbReference type="Pfam" id="PF14703"/>
    </source>
</evidence>
<organism evidence="4">
    <name type="scientific">Medioppia subpectinata</name>
    <dbReference type="NCBI Taxonomy" id="1979941"/>
    <lineage>
        <taxon>Eukaryota</taxon>
        <taxon>Metazoa</taxon>
        <taxon>Ecdysozoa</taxon>
        <taxon>Arthropoda</taxon>
        <taxon>Chelicerata</taxon>
        <taxon>Arachnida</taxon>
        <taxon>Acari</taxon>
        <taxon>Acariformes</taxon>
        <taxon>Sarcoptiformes</taxon>
        <taxon>Oribatida</taxon>
        <taxon>Brachypylina</taxon>
        <taxon>Oppioidea</taxon>
        <taxon>Oppiidae</taxon>
        <taxon>Medioppia</taxon>
    </lineage>
</organism>
<gene>
    <name evidence="4" type="ORF">OSB1V03_LOCUS18680</name>
</gene>
<dbReference type="PANTHER" id="PTHR13018:SF5">
    <property type="entry name" value="RE44586P"/>
    <property type="match status" value="1"/>
</dbReference>
<keyword evidence="1" id="KW-1133">Transmembrane helix</keyword>
<accession>A0A7R9LJC3</accession>
<keyword evidence="1" id="KW-0472">Membrane</keyword>
<dbReference type="EMBL" id="OC879938">
    <property type="protein sequence ID" value="CAD7641497.1"/>
    <property type="molecule type" value="Genomic_DNA"/>
</dbReference>
<keyword evidence="1" id="KW-0812">Transmembrane</keyword>
<evidence type="ECO:0000313" key="4">
    <source>
        <dbReference type="EMBL" id="CAD7641497.1"/>
    </source>
</evidence>
<evidence type="ECO:0000259" key="2">
    <source>
        <dbReference type="Pfam" id="PF13967"/>
    </source>
</evidence>
<proteinExistence type="predicted"/>
<dbReference type="OrthoDB" id="6437480at2759"/>
<dbReference type="Pfam" id="PF13967">
    <property type="entry name" value="RSN1_TM"/>
    <property type="match status" value="1"/>
</dbReference>
<dbReference type="EMBL" id="CAJPIZ010025363">
    <property type="protein sequence ID" value="CAG2118730.1"/>
    <property type="molecule type" value="Genomic_DNA"/>
</dbReference>
<protein>
    <submittedName>
        <fullName evidence="4">Uncharacterized protein</fullName>
    </submittedName>
</protein>
<dbReference type="PANTHER" id="PTHR13018">
    <property type="entry name" value="PROBABLE MEMBRANE PROTEIN DUF221-RELATED"/>
    <property type="match status" value="1"/>
</dbReference>
<dbReference type="InterPro" id="IPR032880">
    <property type="entry name" value="CSC1/OSCA1-like_N"/>
</dbReference>
<evidence type="ECO:0000256" key="1">
    <source>
        <dbReference type="SAM" id="Phobius"/>
    </source>
</evidence>
<dbReference type="InterPro" id="IPR045122">
    <property type="entry name" value="Csc1-like"/>
</dbReference>
<feature type="transmembrane region" description="Helical" evidence="1">
    <location>
        <begin position="372"/>
        <end position="391"/>
    </location>
</feature>
<feature type="domain" description="CSC1/OSCA1-like N-terminal transmembrane" evidence="2">
    <location>
        <begin position="281"/>
        <end position="390"/>
    </location>
</feature>
<dbReference type="Proteomes" id="UP000759131">
    <property type="component" value="Unassembled WGS sequence"/>
</dbReference>
<dbReference type="AlphaFoldDB" id="A0A7R9LJC3"/>
<feature type="transmembrane region" description="Helical" evidence="1">
    <location>
        <begin position="58"/>
        <end position="79"/>
    </location>
</feature>
<reference evidence="4" key="1">
    <citation type="submission" date="2020-11" db="EMBL/GenBank/DDBJ databases">
        <authorList>
            <person name="Tran Van P."/>
        </authorList>
    </citation>
    <scope>NUCLEOTIDE SEQUENCE</scope>
</reference>
<dbReference type="Pfam" id="PF14703">
    <property type="entry name" value="PHM7_cyt"/>
    <property type="match status" value="1"/>
</dbReference>